<evidence type="ECO:0000256" key="1">
    <source>
        <dbReference type="SAM" id="MobiDB-lite"/>
    </source>
</evidence>
<feature type="region of interest" description="Disordered" evidence="1">
    <location>
        <begin position="150"/>
        <end position="180"/>
    </location>
</feature>
<gene>
    <name evidence="2" type="ORF">GOCE00092_LOCUS23611</name>
</gene>
<proteinExistence type="predicted"/>
<dbReference type="AlphaFoldDB" id="A0A7S1VNS9"/>
<accession>A0A7S1VNS9</accession>
<feature type="compositionally biased region" description="Low complexity" evidence="1">
    <location>
        <begin position="165"/>
        <end position="179"/>
    </location>
</feature>
<sequence length="200" mass="21906">MFSIMLKLFDDQVPDLAMLKEKASYERNETKQKKGSPSSATEFKTLEFGCTSISDETALSDISLSSCESKPCFVFNDNKEYSGVASMVDQIESARSDDGGDDVDIKTGSDGGIDKYESVEARRRSYRKVTLVFDDVIPPNADTVDYLRATMAQDQDDDEDDDNEASASTSFSSSVGTSASEEEAAIESAAACYYFCYNDV</sequence>
<protein>
    <submittedName>
        <fullName evidence="2">Uncharacterized protein</fullName>
    </submittedName>
</protein>
<feature type="compositionally biased region" description="Acidic residues" evidence="1">
    <location>
        <begin position="154"/>
        <end position="164"/>
    </location>
</feature>
<evidence type="ECO:0000313" key="2">
    <source>
        <dbReference type="EMBL" id="CAD9304617.1"/>
    </source>
</evidence>
<dbReference type="EMBL" id="HBGK01044879">
    <property type="protein sequence ID" value="CAD9304617.1"/>
    <property type="molecule type" value="Transcribed_RNA"/>
</dbReference>
<reference evidence="2" key="1">
    <citation type="submission" date="2021-01" db="EMBL/GenBank/DDBJ databases">
        <authorList>
            <person name="Corre E."/>
            <person name="Pelletier E."/>
            <person name="Niang G."/>
            <person name="Scheremetjew M."/>
            <person name="Finn R."/>
            <person name="Kale V."/>
            <person name="Holt S."/>
            <person name="Cochrane G."/>
            <person name="Meng A."/>
            <person name="Brown T."/>
            <person name="Cohen L."/>
        </authorList>
    </citation>
    <scope>NUCLEOTIDE SEQUENCE</scope>
    <source>
        <strain evidence="2">CCMP 410</strain>
    </source>
</reference>
<name>A0A7S1VNS9_9STRA</name>
<organism evidence="2">
    <name type="scientific">Grammatophora oceanica</name>
    <dbReference type="NCBI Taxonomy" id="210454"/>
    <lineage>
        <taxon>Eukaryota</taxon>
        <taxon>Sar</taxon>
        <taxon>Stramenopiles</taxon>
        <taxon>Ochrophyta</taxon>
        <taxon>Bacillariophyta</taxon>
        <taxon>Fragilariophyceae</taxon>
        <taxon>Fragilariophycidae</taxon>
        <taxon>Rhabdonematales</taxon>
        <taxon>Grammatophoraceae</taxon>
        <taxon>Grammatophora</taxon>
    </lineage>
</organism>